<evidence type="ECO:0000256" key="4">
    <source>
        <dbReference type="ARBA" id="ARBA00022723"/>
    </source>
</evidence>
<evidence type="ECO:0000313" key="14">
    <source>
        <dbReference type="EMBL" id="TDH17522.1"/>
    </source>
</evidence>
<evidence type="ECO:0000259" key="13">
    <source>
        <dbReference type="Pfam" id="PF17146"/>
    </source>
</evidence>
<keyword evidence="5" id="KW-0378">Hydrolase</keyword>
<dbReference type="InterPro" id="IPR033461">
    <property type="entry name" value="WRNPLPNID"/>
</dbReference>
<dbReference type="Proteomes" id="UP000295070">
    <property type="component" value="Chromosome 1"/>
</dbReference>
<feature type="domain" description="Putative WW-binding" evidence="12">
    <location>
        <begin position="178"/>
        <end position="201"/>
    </location>
</feature>
<keyword evidence="4 8" id="KW-0479">Metal-binding</keyword>
<dbReference type="GO" id="GO:0004521">
    <property type="term" value="F:RNA endonuclease activity"/>
    <property type="evidence" value="ECO:0007669"/>
    <property type="project" value="UniProtKB-UniRule"/>
</dbReference>
<organism evidence="14 15">
    <name type="scientific">Perca flavescens</name>
    <name type="common">American yellow perch</name>
    <name type="synonym">Morone flavescens</name>
    <dbReference type="NCBI Taxonomy" id="8167"/>
    <lineage>
        <taxon>Eukaryota</taxon>
        <taxon>Metazoa</taxon>
        <taxon>Chordata</taxon>
        <taxon>Craniata</taxon>
        <taxon>Vertebrata</taxon>
        <taxon>Euteleostomi</taxon>
        <taxon>Actinopterygii</taxon>
        <taxon>Neopterygii</taxon>
        <taxon>Teleostei</taxon>
        <taxon>Neoteleostei</taxon>
        <taxon>Acanthomorphata</taxon>
        <taxon>Eupercaria</taxon>
        <taxon>Perciformes</taxon>
        <taxon>Percoidei</taxon>
        <taxon>Percidae</taxon>
        <taxon>Percinae</taxon>
        <taxon>Perca</taxon>
    </lineage>
</organism>
<feature type="domain" description="Putative WW-binding" evidence="12">
    <location>
        <begin position="137"/>
        <end position="173"/>
    </location>
</feature>
<evidence type="ECO:0000256" key="3">
    <source>
        <dbReference type="ARBA" id="ARBA00022722"/>
    </source>
</evidence>
<feature type="region of interest" description="Disordered" evidence="10">
    <location>
        <begin position="363"/>
        <end position="387"/>
    </location>
</feature>
<dbReference type="EMBL" id="SCKG01000001">
    <property type="protein sequence ID" value="TDH17522.1"/>
    <property type="molecule type" value="Genomic_DNA"/>
</dbReference>
<proteinExistence type="inferred from homology"/>
<dbReference type="Pfam" id="PF08772">
    <property type="entry name" value="Zn_ribbon_NOB1"/>
    <property type="match status" value="1"/>
</dbReference>
<comment type="function">
    <text evidence="8">May play a role in mRNA degradation.</text>
</comment>
<dbReference type="Pfam" id="PF15017">
    <property type="entry name" value="WRNPLPNID"/>
    <property type="match status" value="2"/>
</dbReference>
<evidence type="ECO:0000256" key="10">
    <source>
        <dbReference type="SAM" id="MobiDB-lite"/>
    </source>
</evidence>
<dbReference type="PIRSF" id="PIRSF037125">
    <property type="entry name" value="D-site_20S_pre-rRNA_nuclease"/>
    <property type="match status" value="1"/>
</dbReference>
<dbReference type="InterPro" id="IPR033411">
    <property type="entry name" value="Ribonuclease_PIN"/>
</dbReference>
<dbReference type="InterPro" id="IPR039907">
    <property type="entry name" value="NOB1"/>
</dbReference>
<keyword evidence="6 8" id="KW-0862">Zinc</keyword>
<dbReference type="GO" id="GO:0030688">
    <property type="term" value="C:preribosome, small subunit precursor"/>
    <property type="evidence" value="ECO:0007669"/>
    <property type="project" value="TreeGrafter"/>
</dbReference>
<dbReference type="Pfam" id="PF17146">
    <property type="entry name" value="PIN_6"/>
    <property type="match status" value="1"/>
</dbReference>
<dbReference type="AlphaFoldDB" id="A0A484DQH0"/>
<dbReference type="GO" id="GO:0005634">
    <property type="term" value="C:nucleus"/>
    <property type="evidence" value="ECO:0007669"/>
    <property type="project" value="UniProtKB-SubCell"/>
</dbReference>
<dbReference type="GO" id="GO:0046872">
    <property type="term" value="F:metal ion binding"/>
    <property type="evidence" value="ECO:0007669"/>
    <property type="project" value="UniProtKB-UniRule"/>
</dbReference>
<comment type="similarity">
    <text evidence="2 8">Belongs to the NOB1 family.</text>
</comment>
<evidence type="ECO:0000313" key="15">
    <source>
        <dbReference type="Proteomes" id="UP000295070"/>
    </source>
</evidence>
<reference evidence="14 15" key="1">
    <citation type="submission" date="2019-01" db="EMBL/GenBank/DDBJ databases">
        <title>A chromosome-scale genome assembly of the yellow perch, Perca flavescens.</title>
        <authorList>
            <person name="Feron R."/>
            <person name="Morvezen R."/>
            <person name="Bestin A."/>
            <person name="Haffray P."/>
            <person name="Klopp C."/>
            <person name="Zahm M."/>
            <person name="Cabau C."/>
            <person name="Roques C."/>
            <person name="Donnadieu C."/>
            <person name="Bouchez O."/>
            <person name="Christie M."/>
            <person name="Larson W."/>
            <person name="Guiguen Y."/>
        </authorList>
    </citation>
    <scope>NUCLEOTIDE SEQUENCE [LARGE SCALE GENOMIC DNA]</scope>
    <source>
        <strain evidence="14">YP-PL-M2</strain>
        <tissue evidence="14">Blood</tissue>
    </source>
</reference>
<evidence type="ECO:0000256" key="7">
    <source>
        <dbReference type="ARBA" id="ARBA00023242"/>
    </source>
</evidence>
<feature type="region of interest" description="Disordered" evidence="10">
    <location>
        <begin position="301"/>
        <end position="333"/>
    </location>
</feature>
<name>A0A484DQH0_PERFV</name>
<comment type="caution">
    <text evidence="14">The sequence shown here is derived from an EMBL/GenBank/DDBJ whole genome shotgun (WGS) entry which is preliminary data.</text>
</comment>
<dbReference type="Gene3D" id="3.40.50.1010">
    <property type="entry name" value="5'-nuclease"/>
    <property type="match status" value="1"/>
</dbReference>
<evidence type="ECO:0000259" key="12">
    <source>
        <dbReference type="Pfam" id="PF15017"/>
    </source>
</evidence>
<comment type="subcellular location">
    <subcellularLocation>
        <location evidence="1 8">Nucleus</location>
    </subcellularLocation>
</comment>
<feature type="binding site" evidence="9">
    <location>
        <position position="263"/>
    </location>
    <ligand>
        <name>Zn(2+)</name>
        <dbReference type="ChEBI" id="CHEBI:29105"/>
    </ligand>
</feature>
<dbReference type="PANTHER" id="PTHR12814:SF2">
    <property type="entry name" value="RNA-BINDING PROTEIN NOB1"/>
    <property type="match status" value="1"/>
</dbReference>
<evidence type="ECO:0000256" key="2">
    <source>
        <dbReference type="ARBA" id="ARBA00005858"/>
    </source>
</evidence>
<feature type="compositionally biased region" description="Basic residues" evidence="10">
    <location>
        <begin position="370"/>
        <end position="387"/>
    </location>
</feature>
<dbReference type="PANTHER" id="PTHR12814">
    <property type="entry name" value="RNA-BINDING PROTEIN NOB1"/>
    <property type="match status" value="1"/>
</dbReference>
<keyword evidence="3" id="KW-0540">Nuclease</keyword>
<dbReference type="InterPro" id="IPR014881">
    <property type="entry name" value="NOB1_Zn-bd"/>
</dbReference>
<sequence>MAPTLVAHVVADAGAFLKKASLQDIGSNIYTLRDVVDEIQPHPEHIRLVTEFSKKTGDYPSLSATDIKVLALTYQLELEHVGSQHLKKEPEIKVNIQSTPRHPETPVNVAGFHFPAKKPAGSLNATQTETTSHGDDEFNSFQFWREPMPSVDSELLDLLDPVEVLNSKNKPKQADRDEFNSFQFWREPLASIDDGLLDLLIGLLIGCQRAVDWLSFQNVLIQMGLHVLSVNGMLIKEARNYILRCHACFKTTSNMSKVFCPHCGNQTLKKLAVTVTEDGSVHMHFSKNPKVLNAKGLRHSLPLPRGGKHSNNPQLVEDQSFPQQRLSRKARQKTDVFDPDYVAGGSPFCQNDIYSRAANLHIRDGQSGGGRRRANPNATHKKFVKKK</sequence>
<feature type="binding site" evidence="9">
    <location>
        <position position="260"/>
    </location>
    <ligand>
        <name>Zn(2+)</name>
        <dbReference type="ChEBI" id="CHEBI:29105"/>
    </ligand>
</feature>
<evidence type="ECO:0000256" key="1">
    <source>
        <dbReference type="ARBA" id="ARBA00004123"/>
    </source>
</evidence>
<feature type="domain" description="Ribonuclease PIN" evidence="13">
    <location>
        <begin position="40"/>
        <end position="76"/>
    </location>
</feature>
<dbReference type="InterPro" id="IPR017117">
    <property type="entry name" value="Nob1_euk"/>
</dbReference>
<feature type="binding site" evidence="9">
    <location>
        <position position="248"/>
    </location>
    <ligand>
        <name>Zn(2+)</name>
        <dbReference type="ChEBI" id="CHEBI:29105"/>
    </ligand>
</feature>
<dbReference type="GO" id="GO:0016787">
    <property type="term" value="F:hydrolase activity"/>
    <property type="evidence" value="ECO:0007669"/>
    <property type="project" value="UniProtKB-KW"/>
</dbReference>
<accession>A0A484DQH0</accession>
<dbReference type="STRING" id="8167.A0A484DQH0"/>
<feature type="binding site" evidence="9">
    <location>
        <position position="245"/>
    </location>
    <ligand>
        <name>Zn(2+)</name>
        <dbReference type="ChEBI" id="CHEBI:29105"/>
    </ligand>
</feature>
<gene>
    <name evidence="14" type="ORF">EPR50_G00009860</name>
</gene>
<evidence type="ECO:0000256" key="6">
    <source>
        <dbReference type="ARBA" id="ARBA00022833"/>
    </source>
</evidence>
<evidence type="ECO:0000256" key="8">
    <source>
        <dbReference type="PIRNR" id="PIRNR037125"/>
    </source>
</evidence>
<evidence type="ECO:0000256" key="9">
    <source>
        <dbReference type="PIRSR" id="PIRSR037125-1"/>
    </source>
</evidence>
<dbReference type="Gene3D" id="6.20.210.10">
    <property type="entry name" value="Nin one binding (NOB1), Zn-ribbon-like"/>
    <property type="match status" value="1"/>
</dbReference>
<dbReference type="GO" id="GO:0030490">
    <property type="term" value="P:maturation of SSU-rRNA"/>
    <property type="evidence" value="ECO:0007669"/>
    <property type="project" value="TreeGrafter"/>
</dbReference>
<protein>
    <recommendedName>
        <fullName evidence="8">RNA-binding protein NOB1</fullName>
    </recommendedName>
</protein>
<dbReference type="InterPro" id="IPR036283">
    <property type="entry name" value="NOB1_Zf-like_sf"/>
</dbReference>
<feature type="domain" description="Nin one binding (NOB1) Zn-ribbon-like" evidence="11">
    <location>
        <begin position="235"/>
        <end position="307"/>
    </location>
</feature>
<keyword evidence="7 8" id="KW-0539">Nucleus</keyword>
<evidence type="ECO:0000259" key="11">
    <source>
        <dbReference type="Pfam" id="PF08772"/>
    </source>
</evidence>
<dbReference type="CDD" id="cd09876">
    <property type="entry name" value="PIN_Nob1-like"/>
    <property type="match status" value="1"/>
</dbReference>
<keyword evidence="15" id="KW-1185">Reference proteome</keyword>
<dbReference type="SUPFAM" id="SSF144206">
    <property type="entry name" value="NOB1 zinc finger-like"/>
    <property type="match status" value="1"/>
</dbReference>
<evidence type="ECO:0000256" key="5">
    <source>
        <dbReference type="ARBA" id="ARBA00022801"/>
    </source>
</evidence>